<dbReference type="InterPro" id="IPR018062">
    <property type="entry name" value="HTH_AraC-typ_CS"/>
</dbReference>
<name>A0A4D7BA05_9HYPH</name>
<dbReference type="SMART" id="SM00342">
    <property type="entry name" value="HTH_ARAC"/>
    <property type="match status" value="1"/>
</dbReference>
<keyword evidence="4" id="KW-0804">Transcription</keyword>
<dbReference type="InterPro" id="IPR009057">
    <property type="entry name" value="Homeodomain-like_sf"/>
</dbReference>
<dbReference type="Proteomes" id="UP000298781">
    <property type="component" value="Chromosome"/>
</dbReference>
<dbReference type="InterPro" id="IPR050204">
    <property type="entry name" value="AraC_XylS_family_regulators"/>
</dbReference>
<dbReference type="AlphaFoldDB" id="A0A4D7BA05"/>
<evidence type="ECO:0000256" key="4">
    <source>
        <dbReference type="ARBA" id="ARBA00023163"/>
    </source>
</evidence>
<keyword evidence="2" id="KW-0238">DNA-binding</keyword>
<evidence type="ECO:0000313" key="8">
    <source>
        <dbReference type="Proteomes" id="UP000298781"/>
    </source>
</evidence>
<accession>A0A4D7BA05</accession>
<dbReference type="PANTHER" id="PTHR46796:SF14">
    <property type="entry name" value="TRANSCRIPTIONAL REGULATORY PROTEIN"/>
    <property type="match status" value="1"/>
</dbReference>
<evidence type="ECO:0000256" key="2">
    <source>
        <dbReference type="ARBA" id="ARBA00023125"/>
    </source>
</evidence>
<evidence type="ECO:0000256" key="1">
    <source>
        <dbReference type="ARBA" id="ARBA00023015"/>
    </source>
</evidence>
<sequence>MESSGTLSATTLAEHRSLAVVDISCNARVVAQHDTMSLCYVRKGSLTYRAGGGTFDLVAGAILVGHAGQDYSCAHEHKDGGGEGLAFRFSPELIETIGVGPSFGQISCVPPLAELMVVGELAQAAADGTSDIGLDEIGMLFAARLVDVVSGQARPAGAGTGSDRRRAVDAAQWIDAHAHEAIDLETAAGMAGLSTFHFLRIFSGVLGVTPHQYLVRCRLRRAARLLADDVTPIGDIAFDVGFGDLSNFIRTFRRAAGVSPRRFRQAARGDRAKPRNGGVPIGILATAGASPIGRPSGLSSPWSSTARRS</sequence>
<evidence type="ECO:0000256" key="5">
    <source>
        <dbReference type="SAM" id="MobiDB-lite"/>
    </source>
</evidence>
<keyword evidence="8" id="KW-1185">Reference proteome</keyword>
<dbReference type="KEGG" id="pstg:E8M01_26310"/>
<feature type="domain" description="HTH araC/xylS-type" evidence="6">
    <location>
        <begin position="168"/>
        <end position="266"/>
    </location>
</feature>
<dbReference type="OrthoDB" id="9806208at2"/>
<evidence type="ECO:0000259" key="6">
    <source>
        <dbReference type="PROSITE" id="PS01124"/>
    </source>
</evidence>
<proteinExistence type="predicted"/>
<dbReference type="GO" id="GO:0003700">
    <property type="term" value="F:DNA-binding transcription factor activity"/>
    <property type="evidence" value="ECO:0007669"/>
    <property type="project" value="InterPro"/>
</dbReference>
<dbReference type="InterPro" id="IPR003313">
    <property type="entry name" value="AraC-bd"/>
</dbReference>
<gene>
    <name evidence="7" type="ORF">E8M01_26310</name>
</gene>
<dbReference type="SUPFAM" id="SSF46689">
    <property type="entry name" value="Homeodomain-like"/>
    <property type="match status" value="2"/>
</dbReference>
<dbReference type="PANTHER" id="PTHR46796">
    <property type="entry name" value="HTH-TYPE TRANSCRIPTIONAL ACTIVATOR RHAS-RELATED"/>
    <property type="match status" value="1"/>
</dbReference>
<dbReference type="RefSeq" id="WP_136962861.1">
    <property type="nucleotide sequence ID" value="NZ_CP039690.1"/>
</dbReference>
<organism evidence="7 8">
    <name type="scientific">Phreatobacter stygius</name>
    <dbReference type="NCBI Taxonomy" id="1940610"/>
    <lineage>
        <taxon>Bacteria</taxon>
        <taxon>Pseudomonadati</taxon>
        <taxon>Pseudomonadota</taxon>
        <taxon>Alphaproteobacteria</taxon>
        <taxon>Hyphomicrobiales</taxon>
        <taxon>Phreatobacteraceae</taxon>
        <taxon>Phreatobacter</taxon>
    </lineage>
</organism>
<dbReference type="Gene3D" id="1.10.10.60">
    <property type="entry name" value="Homeodomain-like"/>
    <property type="match status" value="2"/>
</dbReference>
<keyword evidence="3" id="KW-0010">Activator</keyword>
<reference evidence="7 8" key="1">
    <citation type="submission" date="2019-04" db="EMBL/GenBank/DDBJ databases">
        <title>Phreatobacter aquaticus sp. nov.</title>
        <authorList>
            <person name="Choi A."/>
        </authorList>
    </citation>
    <scope>NUCLEOTIDE SEQUENCE [LARGE SCALE GENOMIC DNA]</scope>
    <source>
        <strain evidence="7 8">KCTC 52518</strain>
    </source>
</reference>
<evidence type="ECO:0000313" key="7">
    <source>
        <dbReference type="EMBL" id="QCI67430.1"/>
    </source>
</evidence>
<evidence type="ECO:0000256" key="3">
    <source>
        <dbReference type="ARBA" id="ARBA00023159"/>
    </source>
</evidence>
<dbReference type="PRINTS" id="PR00032">
    <property type="entry name" value="HTHARAC"/>
</dbReference>
<dbReference type="GO" id="GO:0043565">
    <property type="term" value="F:sequence-specific DNA binding"/>
    <property type="evidence" value="ECO:0007669"/>
    <property type="project" value="InterPro"/>
</dbReference>
<dbReference type="InterPro" id="IPR020449">
    <property type="entry name" value="Tscrpt_reg_AraC-type_HTH"/>
</dbReference>
<dbReference type="PROSITE" id="PS00041">
    <property type="entry name" value="HTH_ARAC_FAMILY_1"/>
    <property type="match status" value="1"/>
</dbReference>
<dbReference type="Pfam" id="PF12833">
    <property type="entry name" value="HTH_18"/>
    <property type="match status" value="1"/>
</dbReference>
<dbReference type="Pfam" id="PF02311">
    <property type="entry name" value="AraC_binding"/>
    <property type="match status" value="1"/>
</dbReference>
<feature type="region of interest" description="Disordered" evidence="5">
    <location>
        <begin position="286"/>
        <end position="309"/>
    </location>
</feature>
<dbReference type="PROSITE" id="PS01124">
    <property type="entry name" value="HTH_ARAC_FAMILY_2"/>
    <property type="match status" value="1"/>
</dbReference>
<feature type="compositionally biased region" description="Polar residues" evidence="5">
    <location>
        <begin position="297"/>
        <end position="309"/>
    </location>
</feature>
<dbReference type="EMBL" id="CP039690">
    <property type="protein sequence ID" value="QCI67430.1"/>
    <property type="molecule type" value="Genomic_DNA"/>
</dbReference>
<protein>
    <submittedName>
        <fullName evidence="7">Helix-turn-helix transcriptional regulator</fullName>
    </submittedName>
</protein>
<dbReference type="InterPro" id="IPR018060">
    <property type="entry name" value="HTH_AraC"/>
</dbReference>
<keyword evidence="1" id="KW-0805">Transcription regulation</keyword>